<keyword evidence="3" id="KW-1185">Reference proteome</keyword>
<dbReference type="NCBIfam" id="TIGR01764">
    <property type="entry name" value="excise"/>
    <property type="match status" value="1"/>
</dbReference>
<feature type="domain" description="Helix-turn-helix" evidence="1">
    <location>
        <begin position="11"/>
        <end position="59"/>
    </location>
</feature>
<evidence type="ECO:0000313" key="3">
    <source>
        <dbReference type="Proteomes" id="UP000334923"/>
    </source>
</evidence>
<dbReference type="OrthoDB" id="9806994at2"/>
<evidence type="ECO:0000313" key="2">
    <source>
        <dbReference type="EMBL" id="VVM07592.1"/>
    </source>
</evidence>
<sequence length="69" mass="7776">MSDTNPAANEWVSPEQVAEMLGVSKRLVLELWRAGRLPGLKLARKTIRFRRSDVEEALAAMIEGKAVRR</sequence>
<accession>A0A5E6MGV4</accession>
<dbReference type="GO" id="GO:0003677">
    <property type="term" value="F:DNA binding"/>
    <property type="evidence" value="ECO:0007669"/>
    <property type="project" value="InterPro"/>
</dbReference>
<name>A0A5E6MGV4_9BACT</name>
<evidence type="ECO:0000259" key="1">
    <source>
        <dbReference type="Pfam" id="PF12728"/>
    </source>
</evidence>
<dbReference type="InterPro" id="IPR041657">
    <property type="entry name" value="HTH_17"/>
</dbReference>
<dbReference type="InterPro" id="IPR009061">
    <property type="entry name" value="DNA-bd_dom_put_sf"/>
</dbReference>
<dbReference type="Pfam" id="PF12728">
    <property type="entry name" value="HTH_17"/>
    <property type="match status" value="1"/>
</dbReference>
<dbReference type="EMBL" id="CABFVA020000101">
    <property type="protein sequence ID" value="VVM07592.1"/>
    <property type="molecule type" value="Genomic_DNA"/>
</dbReference>
<dbReference type="AlphaFoldDB" id="A0A5E6MGV4"/>
<gene>
    <name evidence="2" type="ORF">MAMT_01818</name>
</gene>
<organism evidence="2 3">
    <name type="scientific">Methylacidimicrobium tartarophylax</name>
    <dbReference type="NCBI Taxonomy" id="1041768"/>
    <lineage>
        <taxon>Bacteria</taxon>
        <taxon>Pseudomonadati</taxon>
        <taxon>Verrucomicrobiota</taxon>
        <taxon>Methylacidimicrobium</taxon>
    </lineage>
</organism>
<dbReference type="InterPro" id="IPR010093">
    <property type="entry name" value="SinI_DNA-bd"/>
</dbReference>
<proteinExistence type="predicted"/>
<dbReference type="Proteomes" id="UP000334923">
    <property type="component" value="Unassembled WGS sequence"/>
</dbReference>
<protein>
    <recommendedName>
        <fullName evidence="1">Helix-turn-helix domain-containing protein</fullName>
    </recommendedName>
</protein>
<dbReference type="SUPFAM" id="SSF46955">
    <property type="entry name" value="Putative DNA-binding domain"/>
    <property type="match status" value="1"/>
</dbReference>
<reference evidence="2 3" key="1">
    <citation type="submission" date="2019-09" db="EMBL/GenBank/DDBJ databases">
        <authorList>
            <person name="Cremers G."/>
        </authorList>
    </citation>
    <scope>NUCLEOTIDE SEQUENCE [LARGE SCALE GENOMIC DNA]</scope>
    <source>
        <strain evidence="2">4A</strain>
    </source>
</reference>
<dbReference type="RefSeq" id="WP_142660655.1">
    <property type="nucleotide sequence ID" value="NZ_CABFVA020000101.1"/>
</dbReference>